<dbReference type="AlphaFoldDB" id="A0A4C1SQA9"/>
<organism evidence="2 3">
    <name type="scientific">Eumeta variegata</name>
    <name type="common">Bagworm moth</name>
    <name type="synonym">Eumeta japonica</name>
    <dbReference type="NCBI Taxonomy" id="151549"/>
    <lineage>
        <taxon>Eukaryota</taxon>
        <taxon>Metazoa</taxon>
        <taxon>Ecdysozoa</taxon>
        <taxon>Arthropoda</taxon>
        <taxon>Hexapoda</taxon>
        <taxon>Insecta</taxon>
        <taxon>Pterygota</taxon>
        <taxon>Neoptera</taxon>
        <taxon>Endopterygota</taxon>
        <taxon>Lepidoptera</taxon>
        <taxon>Glossata</taxon>
        <taxon>Ditrysia</taxon>
        <taxon>Tineoidea</taxon>
        <taxon>Psychidae</taxon>
        <taxon>Oiketicinae</taxon>
        <taxon>Eumeta</taxon>
    </lineage>
</organism>
<sequence>MWIEIRSGEADSRVSEAIHKLRHTEGGGEQNVTMRDKEQVKSFVTSTQKYENEKSAIVQLLVWRKRRENAGTSRASWGRPRPAREDDRSNGRTTPGDWLITVIVMIVYSDGLPCRHHRTKLFSRWVLYNFSEEQKAARVNWCWFTLQRSNGGTSKAVYNIVSGNKSCINSYKPGKKHQLTIWIFEDELKPTKVTRSRRVSKKLVVWFVSRKGDVATNPLQEHRTVTIDWYTMVCLSEMIPELFTANSKRRIILHRDKLRELQHRS</sequence>
<feature type="region of interest" description="Disordered" evidence="1">
    <location>
        <begin position="72"/>
        <end position="92"/>
    </location>
</feature>
<evidence type="ECO:0008006" key="4">
    <source>
        <dbReference type="Google" id="ProtNLM"/>
    </source>
</evidence>
<proteinExistence type="predicted"/>
<dbReference type="GO" id="GO:0003676">
    <property type="term" value="F:nucleic acid binding"/>
    <property type="evidence" value="ECO:0007669"/>
    <property type="project" value="InterPro"/>
</dbReference>
<comment type="caution">
    <text evidence="2">The sequence shown here is derived from an EMBL/GenBank/DDBJ whole genome shotgun (WGS) entry which is preliminary data.</text>
</comment>
<dbReference type="EMBL" id="BGZK01000013">
    <property type="protein sequence ID" value="GBP04322.1"/>
    <property type="molecule type" value="Genomic_DNA"/>
</dbReference>
<dbReference type="InterPro" id="IPR036397">
    <property type="entry name" value="RNaseH_sf"/>
</dbReference>
<accession>A0A4C1SQA9</accession>
<evidence type="ECO:0000256" key="1">
    <source>
        <dbReference type="SAM" id="MobiDB-lite"/>
    </source>
</evidence>
<dbReference type="Proteomes" id="UP000299102">
    <property type="component" value="Unassembled WGS sequence"/>
</dbReference>
<evidence type="ECO:0000313" key="3">
    <source>
        <dbReference type="Proteomes" id="UP000299102"/>
    </source>
</evidence>
<protein>
    <recommendedName>
        <fullName evidence="4">Mariner Mos1 transposase</fullName>
    </recommendedName>
</protein>
<keyword evidence="3" id="KW-1185">Reference proteome</keyword>
<reference evidence="2 3" key="1">
    <citation type="journal article" date="2019" name="Commun. Biol.">
        <title>The bagworm genome reveals a unique fibroin gene that provides high tensile strength.</title>
        <authorList>
            <person name="Kono N."/>
            <person name="Nakamura H."/>
            <person name="Ohtoshi R."/>
            <person name="Tomita M."/>
            <person name="Numata K."/>
            <person name="Arakawa K."/>
        </authorList>
    </citation>
    <scope>NUCLEOTIDE SEQUENCE [LARGE SCALE GENOMIC DNA]</scope>
</reference>
<name>A0A4C1SQA9_EUMVA</name>
<gene>
    <name evidence="2" type="ORF">EVAR_6530_1</name>
</gene>
<dbReference type="Gene3D" id="3.30.420.10">
    <property type="entry name" value="Ribonuclease H-like superfamily/Ribonuclease H"/>
    <property type="match status" value="1"/>
</dbReference>
<evidence type="ECO:0000313" key="2">
    <source>
        <dbReference type="EMBL" id="GBP04322.1"/>
    </source>
</evidence>